<organism evidence="1 2">
    <name type="scientific">Hypholoma sublateritium (strain FD-334 SS-4)</name>
    <dbReference type="NCBI Taxonomy" id="945553"/>
    <lineage>
        <taxon>Eukaryota</taxon>
        <taxon>Fungi</taxon>
        <taxon>Dikarya</taxon>
        <taxon>Basidiomycota</taxon>
        <taxon>Agaricomycotina</taxon>
        <taxon>Agaricomycetes</taxon>
        <taxon>Agaricomycetidae</taxon>
        <taxon>Agaricales</taxon>
        <taxon>Agaricineae</taxon>
        <taxon>Strophariaceae</taxon>
        <taxon>Hypholoma</taxon>
    </lineage>
</organism>
<dbReference type="EMBL" id="KN817525">
    <property type="protein sequence ID" value="KJA27094.1"/>
    <property type="molecule type" value="Genomic_DNA"/>
</dbReference>
<dbReference type="STRING" id="945553.A0A0D2P7Y4"/>
<proteinExistence type="predicted"/>
<gene>
    <name evidence="1" type="ORF">HYPSUDRAFT_35653</name>
</gene>
<dbReference type="InterPro" id="IPR053720">
    <property type="entry name" value="Psm_Assembly_Chaperone"/>
</dbReference>
<dbReference type="AlphaFoldDB" id="A0A0D2P7Y4"/>
<dbReference type="OrthoDB" id="5593278at2759"/>
<dbReference type="GO" id="GO:0043248">
    <property type="term" value="P:proteasome assembly"/>
    <property type="evidence" value="ECO:0007669"/>
    <property type="project" value="InterPro"/>
</dbReference>
<dbReference type="PANTHER" id="PTHR31051:SF1">
    <property type="entry name" value="PROTEASOME ASSEMBLY CHAPERONE 3"/>
    <property type="match status" value="1"/>
</dbReference>
<evidence type="ECO:0000313" key="2">
    <source>
        <dbReference type="Proteomes" id="UP000054270"/>
    </source>
</evidence>
<keyword evidence="2" id="KW-1185">Reference proteome</keyword>
<dbReference type="PANTHER" id="PTHR31051">
    <property type="entry name" value="PROTEASOME ASSEMBLY CHAPERONE 3"/>
    <property type="match status" value="1"/>
</dbReference>
<reference evidence="2" key="1">
    <citation type="submission" date="2014-04" db="EMBL/GenBank/DDBJ databases">
        <title>Evolutionary Origins and Diversification of the Mycorrhizal Mutualists.</title>
        <authorList>
            <consortium name="DOE Joint Genome Institute"/>
            <consortium name="Mycorrhizal Genomics Consortium"/>
            <person name="Kohler A."/>
            <person name="Kuo A."/>
            <person name="Nagy L.G."/>
            <person name="Floudas D."/>
            <person name="Copeland A."/>
            <person name="Barry K.W."/>
            <person name="Cichocki N."/>
            <person name="Veneault-Fourrey C."/>
            <person name="LaButti K."/>
            <person name="Lindquist E.A."/>
            <person name="Lipzen A."/>
            <person name="Lundell T."/>
            <person name="Morin E."/>
            <person name="Murat C."/>
            <person name="Riley R."/>
            <person name="Ohm R."/>
            <person name="Sun H."/>
            <person name="Tunlid A."/>
            <person name="Henrissat B."/>
            <person name="Grigoriev I.V."/>
            <person name="Hibbett D.S."/>
            <person name="Martin F."/>
        </authorList>
    </citation>
    <scope>NUCLEOTIDE SEQUENCE [LARGE SCALE GENOMIC DNA]</scope>
    <source>
        <strain evidence="2">FD-334 SS-4</strain>
    </source>
</reference>
<evidence type="ECO:0000313" key="1">
    <source>
        <dbReference type="EMBL" id="KJA27094.1"/>
    </source>
</evidence>
<dbReference type="InterPro" id="IPR018788">
    <property type="entry name" value="Proteasome_assmbl_chp_3"/>
</dbReference>
<evidence type="ECO:0008006" key="3">
    <source>
        <dbReference type="Google" id="ProtNLM"/>
    </source>
</evidence>
<name>A0A0D2P7Y4_HYPSF</name>
<dbReference type="Gene3D" id="3.30.230.90">
    <property type="match status" value="1"/>
</dbReference>
<dbReference type="Proteomes" id="UP000054270">
    <property type="component" value="Unassembled WGS sequence"/>
</dbReference>
<dbReference type="OMA" id="GVMDMVQ"/>
<accession>A0A0D2P7Y4</accession>
<sequence>MAAFTPRQARRELSGRETQVFMQSFADRILVLITQMGKVGNLIQATLPATASLLPPTSSASQSHIVLPEPSPAIELTPLLGSAPSSHLQILHSLYASQISTIIWTEESKHGLESLRRSVVVGLALAKSQTPEIDAAEEERSVFEGVMSLLYDLIRADV</sequence>
<protein>
    <recommendedName>
        <fullName evidence="3">Proteasome assembly chaperone 3</fullName>
    </recommendedName>
</protein>